<feature type="transmembrane region" description="Helical" evidence="2">
    <location>
        <begin position="583"/>
        <end position="605"/>
    </location>
</feature>
<evidence type="ECO:0000313" key="3">
    <source>
        <dbReference type="EMBL" id="CCX08813.1"/>
    </source>
</evidence>
<proteinExistence type="predicted"/>
<dbReference type="EMBL" id="HF935432">
    <property type="protein sequence ID" value="CCX08813.1"/>
    <property type="molecule type" value="Genomic_DNA"/>
</dbReference>
<evidence type="ECO:0000256" key="1">
    <source>
        <dbReference type="SAM" id="MobiDB-lite"/>
    </source>
</evidence>
<reference evidence="3 4" key="1">
    <citation type="journal article" date="2013" name="PLoS Genet.">
        <title>The genome and development-dependent transcriptomes of Pyronema confluens: a window into fungal evolution.</title>
        <authorList>
            <person name="Traeger S."/>
            <person name="Altegoer F."/>
            <person name="Freitag M."/>
            <person name="Gabaldon T."/>
            <person name="Kempken F."/>
            <person name="Kumar A."/>
            <person name="Marcet-Houben M."/>
            <person name="Poggeler S."/>
            <person name="Stajich J.E."/>
            <person name="Nowrousian M."/>
        </authorList>
    </citation>
    <scope>NUCLEOTIDE SEQUENCE [LARGE SCALE GENOMIC DNA]</scope>
    <source>
        <strain evidence="4">CBS 100304</strain>
        <tissue evidence="3">Vegetative mycelium</tissue>
    </source>
</reference>
<feature type="transmembrane region" description="Helical" evidence="2">
    <location>
        <begin position="175"/>
        <end position="194"/>
    </location>
</feature>
<keyword evidence="2" id="KW-0812">Transmembrane</keyword>
<name>U4L200_PYROM</name>
<feature type="compositionally biased region" description="Low complexity" evidence="1">
    <location>
        <begin position="21"/>
        <end position="30"/>
    </location>
</feature>
<dbReference type="eggNOG" id="ENOG502S1M0">
    <property type="taxonomic scope" value="Eukaryota"/>
</dbReference>
<dbReference type="Proteomes" id="UP000018144">
    <property type="component" value="Unassembled WGS sequence"/>
</dbReference>
<feature type="compositionally biased region" description="Polar residues" evidence="1">
    <location>
        <begin position="67"/>
        <end position="77"/>
    </location>
</feature>
<dbReference type="OrthoDB" id="3596604at2759"/>
<sequence>MSLNKRYDYEPLSGVEMQQFGSEGSGSDDSAATLAEHPRAPRPPPAIRQDSFLHHSLPEPEPYISPARQNTSGTDSQFGRDIKNKARQGVQGVTTALSSLSGAAGSLWGLQTRFTTVSAQVQKKLGHNYRPLKQLRKNAQKLLARWLLNVILSGLVVILFKYYENDGILTQYEKRIFNGLYLGISLFMGMNMVNSLKSMADMMKWSIMAKGRWTAQEINFILDISSYQRACQLLLLWKGKPWRVLAVTNWVALGLGAQIAVAILGLTFNHETEDADFSTVGQVNVTRLDHYYVDNGMNSEPTGWQEDYMSHLYGEMIYASLKSVSIASVAPGQDASWRTYDDIVRAFNRTNINLANSSEFSSTGHTGWRYNYNDWTFSTQDNLGAPTNRTVEVVAKCNRGAIIDGQDGVAEQFTVLHNDGRKEMIDWLSNTGEQGTVYVTNGTCGDRCANIHVYQFISTADLTNPKLSAKDKEGDFFDCKVEVSKVNNAMLDVHFLPDNIARRAAGAIGLSGFAIKAPQGFSFQSVLYNTATTWGQDVSHSPEVMGTIIGLFSIGSLANMDIHNPRTEALGNRLHRGVRLLVVWHYVWITLGIILLGHAVLGILVCSQANKVFCKQDSPLSTARLLRPIVERLGPSGCAASGDEIAASFPMLMTYGVRSNETFTLHHLDIGEDLEPLGKEPFPAGYYD</sequence>
<keyword evidence="4" id="KW-1185">Reference proteome</keyword>
<feature type="transmembrane region" description="Helical" evidence="2">
    <location>
        <begin position="142"/>
        <end position="163"/>
    </location>
</feature>
<gene>
    <name evidence="3" type="ORF">PCON_08406</name>
</gene>
<evidence type="ECO:0000256" key="2">
    <source>
        <dbReference type="SAM" id="Phobius"/>
    </source>
</evidence>
<keyword evidence="2" id="KW-1133">Transmembrane helix</keyword>
<feature type="region of interest" description="Disordered" evidence="1">
    <location>
        <begin position="1"/>
        <end position="79"/>
    </location>
</feature>
<organism evidence="3 4">
    <name type="scientific">Pyronema omphalodes (strain CBS 100304)</name>
    <name type="common">Pyronema confluens</name>
    <dbReference type="NCBI Taxonomy" id="1076935"/>
    <lineage>
        <taxon>Eukaryota</taxon>
        <taxon>Fungi</taxon>
        <taxon>Dikarya</taxon>
        <taxon>Ascomycota</taxon>
        <taxon>Pezizomycotina</taxon>
        <taxon>Pezizomycetes</taxon>
        <taxon>Pezizales</taxon>
        <taxon>Pyronemataceae</taxon>
        <taxon>Pyronema</taxon>
    </lineage>
</organism>
<keyword evidence="2" id="KW-0472">Membrane</keyword>
<dbReference type="OMA" id="STDPWYY"/>
<accession>U4L200</accession>
<dbReference type="AlphaFoldDB" id="U4L200"/>
<protein>
    <submittedName>
        <fullName evidence="3">Uncharacterized protein</fullName>
    </submittedName>
</protein>
<evidence type="ECO:0000313" key="4">
    <source>
        <dbReference type="Proteomes" id="UP000018144"/>
    </source>
</evidence>
<feature type="transmembrane region" description="Helical" evidence="2">
    <location>
        <begin position="244"/>
        <end position="268"/>
    </location>
</feature>